<dbReference type="EMBL" id="GBXM01084039">
    <property type="protein sequence ID" value="JAH24538.1"/>
    <property type="molecule type" value="Transcribed_RNA"/>
</dbReference>
<sequence length="27" mass="3244">MQVDKLNFFNYASQQVYDPSLCWLIGY</sequence>
<name>A0A0E9R870_ANGAN</name>
<accession>A0A0E9R870</accession>
<reference evidence="1" key="2">
    <citation type="journal article" date="2015" name="Fish Shellfish Immunol.">
        <title>Early steps in the European eel (Anguilla anguilla)-Vibrio vulnificus interaction in the gills: Role of the RtxA13 toxin.</title>
        <authorList>
            <person name="Callol A."/>
            <person name="Pajuelo D."/>
            <person name="Ebbesson L."/>
            <person name="Teles M."/>
            <person name="MacKenzie S."/>
            <person name="Amaro C."/>
        </authorList>
    </citation>
    <scope>NUCLEOTIDE SEQUENCE</scope>
</reference>
<protein>
    <submittedName>
        <fullName evidence="1">Uncharacterized protein</fullName>
    </submittedName>
</protein>
<dbReference type="AlphaFoldDB" id="A0A0E9R870"/>
<organism evidence="1">
    <name type="scientific">Anguilla anguilla</name>
    <name type="common">European freshwater eel</name>
    <name type="synonym">Muraena anguilla</name>
    <dbReference type="NCBI Taxonomy" id="7936"/>
    <lineage>
        <taxon>Eukaryota</taxon>
        <taxon>Metazoa</taxon>
        <taxon>Chordata</taxon>
        <taxon>Craniata</taxon>
        <taxon>Vertebrata</taxon>
        <taxon>Euteleostomi</taxon>
        <taxon>Actinopterygii</taxon>
        <taxon>Neopterygii</taxon>
        <taxon>Teleostei</taxon>
        <taxon>Anguilliformes</taxon>
        <taxon>Anguillidae</taxon>
        <taxon>Anguilla</taxon>
    </lineage>
</organism>
<proteinExistence type="predicted"/>
<evidence type="ECO:0000313" key="1">
    <source>
        <dbReference type="EMBL" id="JAH24538.1"/>
    </source>
</evidence>
<reference evidence="1" key="1">
    <citation type="submission" date="2014-11" db="EMBL/GenBank/DDBJ databases">
        <authorList>
            <person name="Amaro Gonzalez C."/>
        </authorList>
    </citation>
    <scope>NUCLEOTIDE SEQUENCE</scope>
</reference>